<dbReference type="RefSeq" id="WP_379872338.1">
    <property type="nucleotide sequence ID" value="NZ_JBHTBH010000008.1"/>
</dbReference>
<dbReference type="InterPro" id="IPR017932">
    <property type="entry name" value="GATase_2_dom"/>
</dbReference>
<dbReference type="InterPro" id="IPR029055">
    <property type="entry name" value="Ntn_hydrolases_N"/>
</dbReference>
<accession>A0ABW2KK31</accession>
<dbReference type="Gene3D" id="3.60.20.10">
    <property type="entry name" value="Glutamine Phosphoribosylpyrophosphate, subunit 1, domain 1"/>
    <property type="match status" value="1"/>
</dbReference>
<dbReference type="PANTHER" id="PTHR43187:SF2">
    <property type="entry name" value="GAMMA-GLUTAMYL-HERCYNYLCYSTEINE SULFOXIDE HYDROLASE"/>
    <property type="match status" value="1"/>
</dbReference>
<protein>
    <recommendedName>
        <fullName evidence="1">Gamma-glutamyl-hercynylcysteine sulfoxide hydrolase</fullName>
        <ecNumber evidence="1">3.5.1.118</ecNumber>
    </recommendedName>
    <alternativeName>
        <fullName evidence="1">Gamma-glutamyl hercynylcysteine S-oxide hydrolase</fullName>
    </alternativeName>
</protein>
<dbReference type="InterPro" id="IPR032889">
    <property type="entry name" value="EgtC_Actinobacteria"/>
</dbReference>
<keyword evidence="4" id="KW-1185">Reference proteome</keyword>
<comment type="pathway">
    <text evidence="1">Amino-acid biosynthesis; ergothioneine biosynthesis.</text>
</comment>
<sequence>MCRHMAYLGPPVDLYTLLYTPERSLHTQSYAPREQTHGTVNADGFGVGWYPEADPRAPDLDGATSDGTRPAEAPAPVRYRRSMPIWADSSFADVARVVRSGCVVAAVRDATVGFPVDESCAQPFRGDGWLFSHNGAVRDYEALAERLGTPIPTGVLDARSPVDSAPLFALAVRLWRKGEPLGDVLAGVVEAAWSCSPGRYNLLAADGGRLAATASGDTLYVRQGSDSVVVASEPCDDEPGWRRVPDDSLVTATAHSVRITPLG</sequence>
<proteinExistence type="inferred from homology"/>
<dbReference type="PANTHER" id="PTHR43187">
    <property type="entry name" value="GLUTAMINE AMIDOTRANSFERASE DUG3-RELATED"/>
    <property type="match status" value="1"/>
</dbReference>
<gene>
    <name evidence="1" type="primary">egtC</name>
    <name evidence="3" type="ORF">ACFQRF_18340</name>
</gene>
<dbReference type="SUPFAM" id="SSF56235">
    <property type="entry name" value="N-terminal nucleophile aminohydrolases (Ntn hydrolases)"/>
    <property type="match status" value="1"/>
</dbReference>
<keyword evidence="1" id="KW-0378">Hydrolase</keyword>
<comment type="function">
    <text evidence="1">Catalyzes the hydrolysis of the gamma-glutamyl amide bond of hercynyl-gamma-L-glutamyl-L-cysteine sulfoxide to produce hercynylcysteine sulfoxide, a step in the biosynthesis pathway of ergothioneine.</text>
</comment>
<comment type="caution">
    <text evidence="3">The sequence shown here is derived from an EMBL/GenBank/DDBJ whole genome shotgun (WGS) entry which is preliminary data.</text>
</comment>
<dbReference type="CDD" id="cd01908">
    <property type="entry name" value="YafJ"/>
    <property type="match status" value="1"/>
</dbReference>
<dbReference type="EC" id="3.5.1.118" evidence="1"/>
<dbReference type="Proteomes" id="UP001596540">
    <property type="component" value="Unassembled WGS sequence"/>
</dbReference>
<feature type="domain" description="Glutamine amidotransferase type-2" evidence="2">
    <location>
        <begin position="2"/>
        <end position="263"/>
    </location>
</feature>
<keyword evidence="1 3" id="KW-0315">Glutamine amidotransferase</keyword>
<comment type="catalytic activity">
    <reaction evidence="1">
        <text>gamma-L-glutamyl-hercynylcysteine S-oxide + H2O = S-(hercyn-2-yl)-L-cysteine S-oxide + L-glutamate</text>
        <dbReference type="Rhea" id="RHEA:42684"/>
        <dbReference type="ChEBI" id="CHEBI:15377"/>
        <dbReference type="ChEBI" id="CHEBI:29985"/>
        <dbReference type="ChEBI" id="CHEBI:82703"/>
        <dbReference type="ChEBI" id="CHEBI:82706"/>
        <dbReference type="EC" id="3.5.1.118"/>
    </reaction>
</comment>
<evidence type="ECO:0000256" key="1">
    <source>
        <dbReference type="HAMAP-Rule" id="MF_02036"/>
    </source>
</evidence>
<dbReference type="Pfam" id="PF13522">
    <property type="entry name" value="GATase_6"/>
    <property type="match status" value="1"/>
</dbReference>
<evidence type="ECO:0000313" key="3">
    <source>
        <dbReference type="EMBL" id="MFC7329695.1"/>
    </source>
</evidence>
<name>A0ABW2KK31_9ACTN</name>
<dbReference type="PROSITE" id="PS51278">
    <property type="entry name" value="GATASE_TYPE_2"/>
    <property type="match status" value="1"/>
</dbReference>
<dbReference type="HAMAP" id="MF_02036">
    <property type="entry name" value="EgtC"/>
    <property type="match status" value="1"/>
</dbReference>
<reference evidence="4" key="1">
    <citation type="journal article" date="2019" name="Int. J. Syst. Evol. Microbiol.">
        <title>The Global Catalogue of Microorganisms (GCM) 10K type strain sequencing project: providing services to taxonomists for standard genome sequencing and annotation.</title>
        <authorList>
            <consortium name="The Broad Institute Genomics Platform"/>
            <consortium name="The Broad Institute Genome Sequencing Center for Infectious Disease"/>
            <person name="Wu L."/>
            <person name="Ma J."/>
        </authorList>
    </citation>
    <scope>NUCLEOTIDE SEQUENCE [LARGE SCALE GENOMIC DNA]</scope>
    <source>
        <strain evidence="4">CGMCC 4.7382</strain>
    </source>
</reference>
<organism evidence="3 4">
    <name type="scientific">Marinactinospora rubrisoli</name>
    <dbReference type="NCBI Taxonomy" id="2715399"/>
    <lineage>
        <taxon>Bacteria</taxon>
        <taxon>Bacillati</taxon>
        <taxon>Actinomycetota</taxon>
        <taxon>Actinomycetes</taxon>
        <taxon>Streptosporangiales</taxon>
        <taxon>Nocardiopsidaceae</taxon>
        <taxon>Marinactinospora</taxon>
    </lineage>
</organism>
<dbReference type="EMBL" id="JBHTBH010000008">
    <property type="protein sequence ID" value="MFC7329695.1"/>
    <property type="molecule type" value="Genomic_DNA"/>
</dbReference>
<dbReference type="InterPro" id="IPR052373">
    <property type="entry name" value="Gamma-glu_amide_hydrolase"/>
</dbReference>
<evidence type="ECO:0000259" key="2">
    <source>
        <dbReference type="PROSITE" id="PS51278"/>
    </source>
</evidence>
<evidence type="ECO:0000313" key="4">
    <source>
        <dbReference type="Proteomes" id="UP001596540"/>
    </source>
</evidence>